<dbReference type="Gene3D" id="1.10.3720.10">
    <property type="entry name" value="MetI-like"/>
    <property type="match status" value="1"/>
</dbReference>
<comment type="subcellular location">
    <subcellularLocation>
        <location evidence="6">Cell membrane</location>
        <topology evidence="6">Multi-pass membrane protein</topology>
    </subcellularLocation>
    <subcellularLocation>
        <location evidence="1">Membrane</location>
        <topology evidence="1">Multi-pass membrane protein</topology>
    </subcellularLocation>
</comment>
<dbReference type="EMBL" id="JAAOYM010000002">
    <property type="protein sequence ID" value="NIJ14462.1"/>
    <property type="molecule type" value="Genomic_DNA"/>
</dbReference>
<organism evidence="8 9">
    <name type="scientific">Saccharomonospora amisosensis</name>
    <dbReference type="NCBI Taxonomy" id="1128677"/>
    <lineage>
        <taxon>Bacteria</taxon>
        <taxon>Bacillati</taxon>
        <taxon>Actinomycetota</taxon>
        <taxon>Actinomycetes</taxon>
        <taxon>Pseudonocardiales</taxon>
        <taxon>Pseudonocardiaceae</taxon>
        <taxon>Saccharomonospora</taxon>
    </lineage>
</organism>
<comment type="similarity">
    <text evidence="6">Belongs to the binding-protein-dependent transport system permease family.</text>
</comment>
<feature type="transmembrane region" description="Helical" evidence="6">
    <location>
        <begin position="26"/>
        <end position="45"/>
    </location>
</feature>
<evidence type="ECO:0000256" key="6">
    <source>
        <dbReference type="RuleBase" id="RU363032"/>
    </source>
</evidence>
<evidence type="ECO:0000313" key="9">
    <source>
        <dbReference type="Proteomes" id="UP000545493"/>
    </source>
</evidence>
<dbReference type="Proteomes" id="UP000545493">
    <property type="component" value="Unassembled WGS sequence"/>
</dbReference>
<evidence type="ECO:0000259" key="7">
    <source>
        <dbReference type="PROSITE" id="PS50928"/>
    </source>
</evidence>
<reference evidence="8 9" key="1">
    <citation type="submission" date="2020-03" db="EMBL/GenBank/DDBJ databases">
        <title>Sequencing the genomes of 1000 actinobacteria strains.</title>
        <authorList>
            <person name="Klenk H.-P."/>
        </authorList>
    </citation>
    <scope>NUCLEOTIDE SEQUENCE [LARGE SCALE GENOMIC DNA]</scope>
    <source>
        <strain evidence="8 9">DSM 45685</strain>
    </source>
</reference>
<evidence type="ECO:0000256" key="2">
    <source>
        <dbReference type="ARBA" id="ARBA00022448"/>
    </source>
</evidence>
<dbReference type="Pfam" id="PF00528">
    <property type="entry name" value="BPD_transp_1"/>
    <property type="match status" value="1"/>
</dbReference>
<evidence type="ECO:0000256" key="4">
    <source>
        <dbReference type="ARBA" id="ARBA00022989"/>
    </source>
</evidence>
<proteinExistence type="inferred from homology"/>
<dbReference type="PANTHER" id="PTHR30177">
    <property type="entry name" value="GLYCINE BETAINE/L-PROLINE TRANSPORT SYSTEM PERMEASE PROTEIN PROW"/>
    <property type="match status" value="1"/>
</dbReference>
<feature type="transmembrane region" description="Helical" evidence="6">
    <location>
        <begin position="229"/>
        <end position="251"/>
    </location>
</feature>
<keyword evidence="4 6" id="KW-1133">Transmembrane helix</keyword>
<dbReference type="PANTHER" id="PTHR30177:SF4">
    <property type="entry name" value="OSMOPROTECTANT IMPORT PERMEASE PROTEIN OSMW"/>
    <property type="match status" value="1"/>
</dbReference>
<gene>
    <name evidence="8" type="ORF">FHU38_004863</name>
</gene>
<dbReference type="GO" id="GO:0031460">
    <property type="term" value="P:glycine betaine transport"/>
    <property type="evidence" value="ECO:0007669"/>
    <property type="project" value="TreeGrafter"/>
</dbReference>
<dbReference type="GO" id="GO:0055085">
    <property type="term" value="P:transmembrane transport"/>
    <property type="evidence" value="ECO:0007669"/>
    <property type="project" value="InterPro"/>
</dbReference>
<dbReference type="CDD" id="cd06261">
    <property type="entry name" value="TM_PBP2"/>
    <property type="match status" value="1"/>
</dbReference>
<protein>
    <submittedName>
        <fullName evidence="8">Osmoprotectant transport system permease protein</fullName>
    </submittedName>
</protein>
<feature type="transmembrane region" description="Helical" evidence="6">
    <location>
        <begin position="102"/>
        <end position="125"/>
    </location>
</feature>
<dbReference type="AlphaFoldDB" id="A0A7X5UUF9"/>
<feature type="transmembrane region" description="Helical" evidence="6">
    <location>
        <begin position="187"/>
        <end position="209"/>
    </location>
</feature>
<evidence type="ECO:0000313" key="8">
    <source>
        <dbReference type="EMBL" id="NIJ14462.1"/>
    </source>
</evidence>
<feature type="domain" description="ABC transmembrane type-1" evidence="7">
    <location>
        <begin position="66"/>
        <end position="248"/>
    </location>
</feature>
<keyword evidence="9" id="KW-1185">Reference proteome</keyword>
<evidence type="ECO:0000256" key="5">
    <source>
        <dbReference type="ARBA" id="ARBA00023136"/>
    </source>
</evidence>
<name>A0A7X5UUF9_9PSEU</name>
<sequence length="261" mass="27407">MTVTGTREALGFSTESGSRRTERLRLLVQPSVVILVAGGVLTWAFSRSNDAIEAESINADVLLTKTWEHLAITAVVTVIVVALAVPLGMVLTRRWARPLAPLFIGIANIGQAAPALGVLVLFFLWSEWEGLWAAALPIAFYSLLPVLRNTIVGIDSVDPALVDAGRGIGMSSTGVLLRIEVPLAVPMILAGLRTALVLAVGTATLAFFVNGGGLGELIDTGYKLNRVPVLVVGAVLAVGLALIVDWLGAVLEEFLGPRGLS</sequence>
<keyword evidence="5 6" id="KW-0472">Membrane</keyword>
<keyword evidence="2 6" id="KW-0813">Transport</keyword>
<dbReference type="PROSITE" id="PS50928">
    <property type="entry name" value="ABC_TM1"/>
    <property type="match status" value="1"/>
</dbReference>
<dbReference type="RefSeq" id="WP_313886894.1">
    <property type="nucleotide sequence ID" value="NZ_JAAOYM010000002.1"/>
</dbReference>
<dbReference type="SUPFAM" id="SSF161098">
    <property type="entry name" value="MetI-like"/>
    <property type="match status" value="1"/>
</dbReference>
<accession>A0A7X5UUF9</accession>
<dbReference type="InterPro" id="IPR000515">
    <property type="entry name" value="MetI-like"/>
</dbReference>
<feature type="transmembrane region" description="Helical" evidence="6">
    <location>
        <begin position="70"/>
        <end position="90"/>
    </location>
</feature>
<dbReference type="InterPro" id="IPR051204">
    <property type="entry name" value="ABC_transp_perm/SBD"/>
</dbReference>
<dbReference type="InterPro" id="IPR035906">
    <property type="entry name" value="MetI-like_sf"/>
</dbReference>
<evidence type="ECO:0000256" key="1">
    <source>
        <dbReference type="ARBA" id="ARBA00004141"/>
    </source>
</evidence>
<comment type="caution">
    <text evidence="8">The sequence shown here is derived from an EMBL/GenBank/DDBJ whole genome shotgun (WGS) entry which is preliminary data.</text>
</comment>
<evidence type="ECO:0000256" key="3">
    <source>
        <dbReference type="ARBA" id="ARBA00022692"/>
    </source>
</evidence>
<dbReference type="GO" id="GO:0005886">
    <property type="term" value="C:plasma membrane"/>
    <property type="evidence" value="ECO:0007669"/>
    <property type="project" value="UniProtKB-SubCell"/>
</dbReference>
<keyword evidence="3 6" id="KW-0812">Transmembrane</keyword>